<dbReference type="NCBIfam" id="TIGR00317">
    <property type="entry name" value="cobS"/>
    <property type="match status" value="1"/>
</dbReference>
<keyword evidence="21" id="KW-1185">Reference proteome</keyword>
<evidence type="ECO:0000256" key="19">
    <source>
        <dbReference type="HAMAP-Rule" id="MF_00719"/>
    </source>
</evidence>
<accession>A0A2T0TQU6</accession>
<evidence type="ECO:0000256" key="4">
    <source>
        <dbReference type="ARBA" id="ARBA00010561"/>
    </source>
</evidence>
<evidence type="ECO:0000256" key="9">
    <source>
        <dbReference type="ARBA" id="ARBA00022679"/>
    </source>
</evidence>
<dbReference type="UniPathway" id="UPA00148">
    <property type="reaction ID" value="UER00238"/>
</dbReference>
<dbReference type="GO" id="GO:0051073">
    <property type="term" value="F:adenosylcobinamide-GDP ribazoletransferase activity"/>
    <property type="evidence" value="ECO:0007669"/>
    <property type="project" value="UniProtKB-UniRule"/>
</dbReference>
<keyword evidence="7 19" id="KW-1003">Cell membrane</keyword>
<evidence type="ECO:0000256" key="11">
    <source>
        <dbReference type="ARBA" id="ARBA00022842"/>
    </source>
</evidence>
<comment type="cofactor">
    <cofactor evidence="1 19">
        <name>Mg(2+)</name>
        <dbReference type="ChEBI" id="CHEBI:18420"/>
    </cofactor>
</comment>
<proteinExistence type="inferred from homology"/>
<sequence length="256" mass="28945">MRNELRVFFTAVMFYTRIPCPSWVDHSEDYLNKATRYFPLVGWMIGLMAASTLYACHFIFPPSISVLLALSVSVLMTGAFHEDGFADVCDGFGGGWTSERILDIMKDSRVGAYGVIGTILLFSFKIFALTSLLEIGVIYCIKSIILAHVGSRFTAVMIMRSHEYAREDASSKVKPLAKQLSNTDFIICLLWLLPALFIFQHYAILLVMIPLYLLKRYLSSYFQKWIGGYTGDCLGATQQLAFVVILLYCLGQWKFI</sequence>
<evidence type="ECO:0000256" key="12">
    <source>
        <dbReference type="ARBA" id="ARBA00022989"/>
    </source>
</evidence>
<dbReference type="PANTHER" id="PTHR34148">
    <property type="entry name" value="ADENOSYLCOBINAMIDE-GDP RIBAZOLETRANSFERASE"/>
    <property type="match status" value="1"/>
</dbReference>
<keyword evidence="11 19" id="KW-0460">Magnesium</keyword>
<evidence type="ECO:0000256" key="8">
    <source>
        <dbReference type="ARBA" id="ARBA00022573"/>
    </source>
</evidence>
<dbReference type="OrthoDB" id="9794626at2"/>
<comment type="pathway">
    <text evidence="3 19">Cofactor biosynthesis; adenosylcobalamin biosynthesis; adenosylcobalamin from cob(II)yrinate a,c-diamide: step 7/7.</text>
</comment>
<evidence type="ECO:0000256" key="3">
    <source>
        <dbReference type="ARBA" id="ARBA00004663"/>
    </source>
</evidence>
<name>A0A2T0TQU6_9SPHI</name>
<dbReference type="InterPro" id="IPR003805">
    <property type="entry name" value="CobS"/>
</dbReference>
<reference evidence="20 21" key="1">
    <citation type="submission" date="2018-03" db="EMBL/GenBank/DDBJ databases">
        <title>Genomic Encyclopedia of Type Strains, Phase III (KMG-III): the genomes of soil and plant-associated and newly described type strains.</title>
        <authorList>
            <person name="Whitman W."/>
        </authorList>
    </citation>
    <scope>NUCLEOTIDE SEQUENCE [LARGE SCALE GENOMIC DNA]</scope>
    <source>
        <strain evidence="20 21">CGMCC 1.9313</strain>
    </source>
</reference>
<dbReference type="EMBL" id="PVTH01000017">
    <property type="protein sequence ID" value="PRY48046.1"/>
    <property type="molecule type" value="Genomic_DNA"/>
</dbReference>
<feature type="transmembrane region" description="Helical" evidence="19">
    <location>
        <begin position="110"/>
        <end position="130"/>
    </location>
</feature>
<dbReference type="EC" id="2.7.8.26" evidence="5 19"/>
<feature type="transmembrane region" description="Helical" evidence="19">
    <location>
        <begin position="40"/>
        <end position="60"/>
    </location>
</feature>
<evidence type="ECO:0000256" key="16">
    <source>
        <dbReference type="ARBA" id="ARBA00032853"/>
    </source>
</evidence>
<evidence type="ECO:0000256" key="1">
    <source>
        <dbReference type="ARBA" id="ARBA00001946"/>
    </source>
</evidence>
<evidence type="ECO:0000256" key="13">
    <source>
        <dbReference type="ARBA" id="ARBA00023136"/>
    </source>
</evidence>
<evidence type="ECO:0000256" key="18">
    <source>
        <dbReference type="ARBA" id="ARBA00049504"/>
    </source>
</evidence>
<comment type="subcellular location">
    <subcellularLocation>
        <location evidence="2 19">Cell membrane</location>
        <topology evidence="2 19">Multi-pass membrane protein</topology>
    </subcellularLocation>
</comment>
<dbReference type="GO" id="GO:0009236">
    <property type="term" value="P:cobalamin biosynthetic process"/>
    <property type="evidence" value="ECO:0007669"/>
    <property type="project" value="UniProtKB-UniRule"/>
</dbReference>
<dbReference type="Pfam" id="PF02654">
    <property type="entry name" value="CobS"/>
    <property type="match status" value="1"/>
</dbReference>
<dbReference type="NCBIfam" id="NF001277">
    <property type="entry name" value="PRK00235.1-3"/>
    <property type="match status" value="1"/>
</dbReference>
<dbReference type="GO" id="GO:0008818">
    <property type="term" value="F:cobalamin 5'-phosphate synthase activity"/>
    <property type="evidence" value="ECO:0007669"/>
    <property type="project" value="UniProtKB-UniRule"/>
</dbReference>
<comment type="catalytic activity">
    <reaction evidence="17 19">
        <text>alpha-ribazole + adenosylcob(III)inamide-GDP = adenosylcob(III)alamin + GMP + H(+)</text>
        <dbReference type="Rhea" id="RHEA:16049"/>
        <dbReference type="ChEBI" id="CHEBI:10329"/>
        <dbReference type="ChEBI" id="CHEBI:15378"/>
        <dbReference type="ChEBI" id="CHEBI:18408"/>
        <dbReference type="ChEBI" id="CHEBI:58115"/>
        <dbReference type="ChEBI" id="CHEBI:60487"/>
        <dbReference type="EC" id="2.7.8.26"/>
    </reaction>
</comment>
<dbReference type="Proteomes" id="UP000238034">
    <property type="component" value="Unassembled WGS sequence"/>
</dbReference>
<dbReference type="GO" id="GO:0005886">
    <property type="term" value="C:plasma membrane"/>
    <property type="evidence" value="ECO:0007669"/>
    <property type="project" value="UniProtKB-SubCell"/>
</dbReference>
<evidence type="ECO:0000256" key="7">
    <source>
        <dbReference type="ARBA" id="ARBA00022475"/>
    </source>
</evidence>
<evidence type="ECO:0000256" key="10">
    <source>
        <dbReference type="ARBA" id="ARBA00022692"/>
    </source>
</evidence>
<keyword evidence="8 19" id="KW-0169">Cobalamin biosynthesis</keyword>
<keyword evidence="10 19" id="KW-0812">Transmembrane</keyword>
<evidence type="ECO:0000256" key="6">
    <source>
        <dbReference type="ARBA" id="ARBA00015850"/>
    </source>
</evidence>
<keyword evidence="9 19" id="KW-0808">Transferase</keyword>
<evidence type="ECO:0000313" key="21">
    <source>
        <dbReference type="Proteomes" id="UP000238034"/>
    </source>
</evidence>
<evidence type="ECO:0000256" key="17">
    <source>
        <dbReference type="ARBA" id="ARBA00048623"/>
    </source>
</evidence>
<dbReference type="RefSeq" id="WP_106295692.1">
    <property type="nucleotide sequence ID" value="NZ_PVTH01000017.1"/>
</dbReference>
<evidence type="ECO:0000256" key="5">
    <source>
        <dbReference type="ARBA" id="ARBA00013200"/>
    </source>
</evidence>
<feature type="transmembrane region" description="Helical" evidence="19">
    <location>
        <begin position="225"/>
        <end position="250"/>
    </location>
</feature>
<comment type="similarity">
    <text evidence="4 19">Belongs to the CobS family.</text>
</comment>
<comment type="catalytic activity">
    <reaction evidence="18 19">
        <text>alpha-ribazole 5'-phosphate + adenosylcob(III)inamide-GDP = adenosylcob(III)alamin 5'-phosphate + GMP + H(+)</text>
        <dbReference type="Rhea" id="RHEA:23560"/>
        <dbReference type="ChEBI" id="CHEBI:15378"/>
        <dbReference type="ChEBI" id="CHEBI:57918"/>
        <dbReference type="ChEBI" id="CHEBI:58115"/>
        <dbReference type="ChEBI" id="CHEBI:60487"/>
        <dbReference type="ChEBI" id="CHEBI:60493"/>
        <dbReference type="EC" id="2.7.8.26"/>
    </reaction>
</comment>
<comment type="caution">
    <text evidence="20">The sequence shown here is derived from an EMBL/GenBank/DDBJ whole genome shotgun (WGS) entry which is preliminary data.</text>
</comment>
<organism evidence="20 21">
    <name type="scientific">Arcticibacter pallidicorallinus</name>
    <dbReference type="NCBI Taxonomy" id="1259464"/>
    <lineage>
        <taxon>Bacteria</taxon>
        <taxon>Pseudomonadati</taxon>
        <taxon>Bacteroidota</taxon>
        <taxon>Sphingobacteriia</taxon>
        <taxon>Sphingobacteriales</taxon>
        <taxon>Sphingobacteriaceae</taxon>
        <taxon>Arcticibacter</taxon>
    </lineage>
</organism>
<keyword evidence="13 19" id="KW-0472">Membrane</keyword>
<keyword evidence="12 19" id="KW-1133">Transmembrane helix</keyword>
<evidence type="ECO:0000313" key="20">
    <source>
        <dbReference type="EMBL" id="PRY48046.1"/>
    </source>
</evidence>
<dbReference type="AlphaFoldDB" id="A0A2T0TQU6"/>
<feature type="transmembrane region" description="Helical" evidence="19">
    <location>
        <begin position="180"/>
        <end position="213"/>
    </location>
</feature>
<evidence type="ECO:0000256" key="2">
    <source>
        <dbReference type="ARBA" id="ARBA00004651"/>
    </source>
</evidence>
<evidence type="ECO:0000256" key="15">
    <source>
        <dbReference type="ARBA" id="ARBA00032605"/>
    </source>
</evidence>
<dbReference type="HAMAP" id="MF_00719">
    <property type="entry name" value="CobS"/>
    <property type="match status" value="1"/>
</dbReference>
<gene>
    <name evidence="19" type="primary">cobS</name>
    <name evidence="20" type="ORF">B0I27_11734</name>
</gene>
<protein>
    <recommendedName>
        <fullName evidence="6 19">Adenosylcobinamide-GDP ribazoletransferase</fullName>
        <ecNumber evidence="5 19">2.7.8.26</ecNumber>
    </recommendedName>
    <alternativeName>
        <fullName evidence="16 19">Cobalamin synthase</fullName>
    </alternativeName>
    <alternativeName>
        <fullName evidence="15 19">Cobalamin-5'-phosphate synthase</fullName>
    </alternativeName>
</protein>
<evidence type="ECO:0000256" key="14">
    <source>
        <dbReference type="ARBA" id="ARBA00025228"/>
    </source>
</evidence>
<comment type="function">
    <text evidence="14 19">Joins adenosylcobinamide-GDP and alpha-ribazole to generate adenosylcobalamin (Ado-cobalamin). Also synthesizes adenosylcobalamin 5'-phosphate from adenosylcobinamide-GDP and alpha-ribazole 5'-phosphate.</text>
</comment>
<dbReference type="PANTHER" id="PTHR34148:SF1">
    <property type="entry name" value="ADENOSYLCOBINAMIDE-GDP RIBAZOLETRANSFERASE"/>
    <property type="match status" value="1"/>
</dbReference>